<feature type="region of interest" description="Disordered" evidence="1">
    <location>
        <begin position="23"/>
        <end position="80"/>
    </location>
</feature>
<dbReference type="AlphaFoldDB" id="A0A8R7QFU2"/>
<reference evidence="2" key="3">
    <citation type="submission" date="2022-06" db="UniProtKB">
        <authorList>
            <consortium name="EnsemblPlants"/>
        </authorList>
    </citation>
    <scope>IDENTIFICATION</scope>
</reference>
<keyword evidence="3" id="KW-1185">Reference proteome</keyword>
<evidence type="ECO:0000313" key="3">
    <source>
        <dbReference type="Proteomes" id="UP000015106"/>
    </source>
</evidence>
<dbReference type="Gramene" id="TuG1812G0500002619.01.T01">
    <property type="protein sequence ID" value="TuG1812G0500002619.01.T01"/>
    <property type="gene ID" value="TuG1812G0500002619.01"/>
</dbReference>
<sequence length="116" mass="12443">MPRRLLCQATLLPIPRLAIVGPPPCARRAPAAAPGTLSSRRRPSPSTPVLQAAVSPSTPVLQATAQHQEHGDLEATRDPAIERTRPGHWIFSNSLASSSVACLYTSYGYMTSTRLD</sequence>
<organism evidence="2 3">
    <name type="scientific">Triticum urartu</name>
    <name type="common">Red wild einkorn</name>
    <name type="synonym">Crithodium urartu</name>
    <dbReference type="NCBI Taxonomy" id="4572"/>
    <lineage>
        <taxon>Eukaryota</taxon>
        <taxon>Viridiplantae</taxon>
        <taxon>Streptophyta</taxon>
        <taxon>Embryophyta</taxon>
        <taxon>Tracheophyta</taxon>
        <taxon>Spermatophyta</taxon>
        <taxon>Magnoliopsida</taxon>
        <taxon>Liliopsida</taxon>
        <taxon>Poales</taxon>
        <taxon>Poaceae</taxon>
        <taxon>BOP clade</taxon>
        <taxon>Pooideae</taxon>
        <taxon>Triticodae</taxon>
        <taxon>Triticeae</taxon>
        <taxon>Triticinae</taxon>
        <taxon>Triticum</taxon>
    </lineage>
</organism>
<feature type="compositionally biased region" description="Basic and acidic residues" evidence="1">
    <location>
        <begin position="67"/>
        <end position="80"/>
    </location>
</feature>
<feature type="compositionally biased region" description="Polar residues" evidence="1">
    <location>
        <begin position="54"/>
        <end position="66"/>
    </location>
</feature>
<name>A0A8R7QFU2_TRIUA</name>
<protein>
    <submittedName>
        <fullName evidence="2">Uncharacterized protein</fullName>
    </submittedName>
</protein>
<evidence type="ECO:0000256" key="1">
    <source>
        <dbReference type="SAM" id="MobiDB-lite"/>
    </source>
</evidence>
<reference evidence="2" key="2">
    <citation type="submission" date="2018-03" db="EMBL/GenBank/DDBJ databases">
        <title>The Triticum urartu genome reveals the dynamic nature of wheat genome evolution.</title>
        <authorList>
            <person name="Ling H."/>
            <person name="Ma B."/>
            <person name="Shi X."/>
            <person name="Liu H."/>
            <person name="Dong L."/>
            <person name="Sun H."/>
            <person name="Cao Y."/>
            <person name="Gao Q."/>
            <person name="Zheng S."/>
            <person name="Li Y."/>
            <person name="Yu Y."/>
            <person name="Du H."/>
            <person name="Qi M."/>
            <person name="Li Y."/>
            <person name="Yu H."/>
            <person name="Cui Y."/>
            <person name="Wang N."/>
            <person name="Chen C."/>
            <person name="Wu H."/>
            <person name="Zhao Y."/>
            <person name="Zhang J."/>
            <person name="Li Y."/>
            <person name="Zhou W."/>
            <person name="Zhang B."/>
            <person name="Hu W."/>
            <person name="Eijk M."/>
            <person name="Tang J."/>
            <person name="Witsenboer H."/>
            <person name="Zhao S."/>
            <person name="Li Z."/>
            <person name="Zhang A."/>
            <person name="Wang D."/>
            <person name="Liang C."/>
        </authorList>
    </citation>
    <scope>NUCLEOTIDE SEQUENCE [LARGE SCALE GENOMIC DNA]</scope>
    <source>
        <strain evidence="2">cv. G1812</strain>
    </source>
</reference>
<reference evidence="3" key="1">
    <citation type="journal article" date="2013" name="Nature">
        <title>Draft genome of the wheat A-genome progenitor Triticum urartu.</title>
        <authorList>
            <person name="Ling H.Q."/>
            <person name="Zhao S."/>
            <person name="Liu D."/>
            <person name="Wang J."/>
            <person name="Sun H."/>
            <person name="Zhang C."/>
            <person name="Fan H."/>
            <person name="Li D."/>
            <person name="Dong L."/>
            <person name="Tao Y."/>
            <person name="Gao C."/>
            <person name="Wu H."/>
            <person name="Li Y."/>
            <person name="Cui Y."/>
            <person name="Guo X."/>
            <person name="Zheng S."/>
            <person name="Wang B."/>
            <person name="Yu K."/>
            <person name="Liang Q."/>
            <person name="Yang W."/>
            <person name="Lou X."/>
            <person name="Chen J."/>
            <person name="Feng M."/>
            <person name="Jian J."/>
            <person name="Zhang X."/>
            <person name="Luo G."/>
            <person name="Jiang Y."/>
            <person name="Liu J."/>
            <person name="Wang Z."/>
            <person name="Sha Y."/>
            <person name="Zhang B."/>
            <person name="Wu H."/>
            <person name="Tang D."/>
            <person name="Shen Q."/>
            <person name="Xue P."/>
            <person name="Zou S."/>
            <person name="Wang X."/>
            <person name="Liu X."/>
            <person name="Wang F."/>
            <person name="Yang Y."/>
            <person name="An X."/>
            <person name="Dong Z."/>
            <person name="Zhang K."/>
            <person name="Zhang X."/>
            <person name="Luo M.C."/>
            <person name="Dvorak J."/>
            <person name="Tong Y."/>
            <person name="Wang J."/>
            <person name="Yang H."/>
            <person name="Li Z."/>
            <person name="Wang D."/>
            <person name="Zhang A."/>
            <person name="Wang J."/>
        </authorList>
    </citation>
    <scope>NUCLEOTIDE SEQUENCE</scope>
    <source>
        <strain evidence="3">cv. G1812</strain>
    </source>
</reference>
<evidence type="ECO:0000313" key="2">
    <source>
        <dbReference type="EnsemblPlants" id="TuG1812G0500002619.01.T01"/>
    </source>
</evidence>
<proteinExistence type="predicted"/>
<dbReference type="Proteomes" id="UP000015106">
    <property type="component" value="Chromosome 5"/>
</dbReference>
<accession>A0A8R7QFU2</accession>
<dbReference type="EnsemblPlants" id="TuG1812G0500002619.01.T01">
    <property type="protein sequence ID" value="TuG1812G0500002619.01.T01"/>
    <property type="gene ID" value="TuG1812G0500002619.01"/>
</dbReference>